<dbReference type="EMBL" id="QFXC01000013">
    <property type="protein sequence ID" value="RDH81462.1"/>
    <property type="molecule type" value="Genomic_DNA"/>
</dbReference>
<feature type="compositionally biased region" description="Low complexity" evidence="1">
    <location>
        <begin position="169"/>
        <end position="184"/>
    </location>
</feature>
<reference evidence="3 4" key="1">
    <citation type="journal article" date="2018" name="ISME J.">
        <title>Endosymbiont genomes yield clues of tubeworm success.</title>
        <authorList>
            <person name="Li Y."/>
            <person name="Liles M.R."/>
            <person name="Halanych K.M."/>
        </authorList>
    </citation>
    <scope>NUCLEOTIDE SEQUENCE [LARGE SCALE GENOMIC DNA]</scope>
    <source>
        <strain evidence="3">A1464</strain>
    </source>
</reference>
<proteinExistence type="predicted"/>
<evidence type="ECO:0000313" key="4">
    <source>
        <dbReference type="Proteomes" id="UP000254266"/>
    </source>
</evidence>
<evidence type="ECO:0000256" key="2">
    <source>
        <dbReference type="SAM" id="Phobius"/>
    </source>
</evidence>
<keyword evidence="2" id="KW-0812">Transmembrane</keyword>
<sequence>MNNKEFDQDKDFQLLHDKYLLESTELPPDSVDAKLLQAAHQAVDSHELEQSEIEKNNNSKILNKYVKRAWYVPMSYVAVMVLSLSVVLKFAFEPDTTVNEVIDSRFMESDFAEDEQRKADEKTLIMSDMKMRQARKMSEKSDQRKQKKVASSAARAKVRAVEERKKLSRAPVSAPSASLPVSQSHQYMESDAEVSRGITSMPVMSQAVSEEALDTGGAPMGHKEAVLAKSQQKNEQDVLITLYQTGQFEKLRLAMKDYRKKYPLSVNDMALPQALLDLEIRWEKENTSKILHD</sequence>
<evidence type="ECO:0000256" key="1">
    <source>
        <dbReference type="SAM" id="MobiDB-lite"/>
    </source>
</evidence>
<dbReference type="Proteomes" id="UP000254266">
    <property type="component" value="Unassembled WGS sequence"/>
</dbReference>
<name>A0A370D975_9GAMM</name>
<protein>
    <submittedName>
        <fullName evidence="3">Uncharacterized protein</fullName>
    </submittedName>
</protein>
<accession>A0A370D975</accession>
<keyword evidence="4" id="KW-1185">Reference proteome</keyword>
<keyword evidence="2" id="KW-0472">Membrane</keyword>
<organism evidence="3 4">
    <name type="scientific">endosymbiont of Galathealinum brachiosum</name>
    <dbReference type="NCBI Taxonomy" id="2200906"/>
    <lineage>
        <taxon>Bacteria</taxon>
        <taxon>Pseudomonadati</taxon>
        <taxon>Pseudomonadota</taxon>
        <taxon>Gammaproteobacteria</taxon>
        <taxon>sulfur-oxidizing symbionts</taxon>
    </lineage>
</organism>
<feature type="transmembrane region" description="Helical" evidence="2">
    <location>
        <begin position="69"/>
        <end position="92"/>
    </location>
</feature>
<dbReference type="AlphaFoldDB" id="A0A370D975"/>
<keyword evidence="2" id="KW-1133">Transmembrane helix</keyword>
<gene>
    <name evidence="3" type="ORF">DIZ80_15380</name>
</gene>
<evidence type="ECO:0000313" key="3">
    <source>
        <dbReference type="EMBL" id="RDH81462.1"/>
    </source>
</evidence>
<feature type="region of interest" description="Disordered" evidence="1">
    <location>
        <begin position="130"/>
        <end position="185"/>
    </location>
</feature>
<comment type="caution">
    <text evidence="3">The sequence shown here is derived from an EMBL/GenBank/DDBJ whole genome shotgun (WGS) entry which is preliminary data.</text>
</comment>